<protein>
    <submittedName>
        <fullName evidence="1">Short chain dehydrogenase</fullName>
    </submittedName>
</protein>
<dbReference type="Pfam" id="PF00106">
    <property type="entry name" value="adh_short"/>
    <property type="match status" value="1"/>
</dbReference>
<dbReference type="AlphaFoldDB" id="A0A1R7QDT2"/>
<dbReference type="Gene3D" id="3.40.50.720">
    <property type="entry name" value="NAD(P)-binding Rossmann-like Domain"/>
    <property type="match status" value="1"/>
</dbReference>
<dbReference type="InterPro" id="IPR002347">
    <property type="entry name" value="SDR_fam"/>
</dbReference>
<evidence type="ECO:0000313" key="2">
    <source>
        <dbReference type="Proteomes" id="UP000196240"/>
    </source>
</evidence>
<dbReference type="SUPFAM" id="SSF51735">
    <property type="entry name" value="NAD(P)-binding Rossmann-fold domains"/>
    <property type="match status" value="1"/>
</dbReference>
<reference evidence="1 2" key="1">
    <citation type="submission" date="2017-02" db="EMBL/GenBank/DDBJ databases">
        <authorList>
            <person name="Peterson S.W."/>
        </authorList>
    </citation>
    <scope>NUCLEOTIDE SEQUENCE [LARGE SCALE GENOMIC DNA]</scope>
    <source>
        <strain evidence="1">C6</strain>
    </source>
</reference>
<dbReference type="Proteomes" id="UP000196240">
    <property type="component" value="Unassembled WGS sequence"/>
</dbReference>
<gene>
    <name evidence="1" type="ORF">ACNJC6_02080</name>
</gene>
<evidence type="ECO:0000313" key="1">
    <source>
        <dbReference type="EMBL" id="SJX22438.1"/>
    </source>
</evidence>
<sequence>MFDKNKRAIVVGASRGIGLGLVRELLNQHWHVIATIRDIDQVSTGLNQLLSEYPDRLELTELDLNHVQKADRLLRNIMKDPSIYCWFLRAFLGQNINALSSARPMRLPICFG</sequence>
<dbReference type="EMBL" id="FUUY01000006">
    <property type="protein sequence ID" value="SJX22438.1"/>
    <property type="molecule type" value="Genomic_DNA"/>
</dbReference>
<proteinExistence type="predicted"/>
<dbReference type="InterPro" id="IPR036291">
    <property type="entry name" value="NAD(P)-bd_dom_sf"/>
</dbReference>
<accession>A0A1R7QDT2</accession>
<name>A0A1R7QDT2_ACIJO</name>
<organism evidence="1 2">
    <name type="scientific">Acinetobacter johnsonii</name>
    <dbReference type="NCBI Taxonomy" id="40214"/>
    <lineage>
        <taxon>Bacteria</taxon>
        <taxon>Pseudomonadati</taxon>
        <taxon>Pseudomonadota</taxon>
        <taxon>Gammaproteobacteria</taxon>
        <taxon>Moraxellales</taxon>
        <taxon>Moraxellaceae</taxon>
        <taxon>Acinetobacter</taxon>
    </lineage>
</organism>